<protein>
    <recommendedName>
        <fullName evidence="4">acetolactate synthase</fullName>
        <ecNumber evidence="4">2.2.1.6</ecNumber>
    </recommendedName>
</protein>
<evidence type="ECO:0000256" key="3">
    <source>
        <dbReference type="ARBA" id="ARBA00007812"/>
    </source>
</evidence>
<name>W9B221_MYCCO</name>
<sequence>MITLPAVRSAQRVVDTLDAFGVRYIFGVPGAKIDAVYDCLLDGGPELVICRHEQNAAFMAAAVGRLTGTPGAVLVTSGPGTSNLSTGLLTANTEQYPVIAICGAVDRADRIKRTHQSMATVEALRPFTKYVAEVDDPDNVNEAVANALRAAVSVPQGAAAVVLPQDVAKAGTTSGVSRLAAPGRLGPAPGDAIAAVGDRIRQAKFPVILAGMRAAEPAACAAIRGLLEVADLPVVETFQAAGIVSRALESHYLGRVGLFRNQPGDIVLSRADLVLAVGYDPVEYDPRLWNTDPDRRGIVHLDTAPADWDNHYQPVAELRGDIAATVAALSSRLTGLCLADPAAAIVDEQRAVLQGVDDVSGAGEAESALVDPVALVLTLRELLDDEATVASDIGTHYIYLARHLRTYQPGHLLFSNGQQTLGVALPWAMAASMVRPGTQIVSVSGDGGFLFSAQELETARRLGLKFTHVIMRDNSYDMVKFQAVQKYGRANGVELGDYAIASFAAAFGAHGVRVSTLAEFRTALRASFGAGGVTVIDVPVDYSRSGELGADLHDDAFE</sequence>
<keyword evidence="15" id="KW-1185">Reference proteome</keyword>
<evidence type="ECO:0000256" key="10">
    <source>
        <dbReference type="RuleBase" id="RU362132"/>
    </source>
</evidence>
<comment type="pathway">
    <text evidence="2">Amino-acid biosynthesis; L-valine biosynthesis; L-valine from pyruvate: step 1/4.</text>
</comment>
<dbReference type="InterPro" id="IPR012000">
    <property type="entry name" value="Thiamin_PyroP_enz_cen_dom"/>
</dbReference>
<dbReference type="NCBIfam" id="NF006378">
    <property type="entry name" value="PRK08617.1"/>
    <property type="match status" value="1"/>
</dbReference>
<dbReference type="EC" id="2.2.1.6" evidence="4"/>
<dbReference type="InterPro" id="IPR012001">
    <property type="entry name" value="Thiamin_PyroP_enz_TPP-bd_dom"/>
</dbReference>
<dbReference type="EMBL" id="CCBB010000002">
    <property type="protein sequence ID" value="CDO08876.1"/>
    <property type="molecule type" value="Genomic_DNA"/>
</dbReference>
<dbReference type="GO" id="GO:0000287">
    <property type="term" value="F:magnesium ion binding"/>
    <property type="evidence" value="ECO:0007669"/>
    <property type="project" value="InterPro"/>
</dbReference>
<dbReference type="InterPro" id="IPR011766">
    <property type="entry name" value="TPP_enzyme_TPP-bd"/>
</dbReference>
<dbReference type="GO" id="GO:0030976">
    <property type="term" value="F:thiamine pyrophosphate binding"/>
    <property type="evidence" value="ECO:0007669"/>
    <property type="project" value="InterPro"/>
</dbReference>
<dbReference type="GO" id="GO:0034077">
    <property type="term" value="P:butanediol metabolic process"/>
    <property type="evidence" value="ECO:0007669"/>
    <property type="project" value="InterPro"/>
</dbReference>
<dbReference type="Gene3D" id="3.40.50.1220">
    <property type="entry name" value="TPP-binding domain"/>
    <property type="match status" value="1"/>
</dbReference>
<dbReference type="PROSITE" id="PS00187">
    <property type="entry name" value="TPP_ENZYMES"/>
    <property type="match status" value="1"/>
</dbReference>
<dbReference type="InterPro" id="IPR000399">
    <property type="entry name" value="TPP-bd_CS"/>
</dbReference>
<dbReference type="FunFam" id="3.40.50.970:FF:000007">
    <property type="entry name" value="Acetolactate synthase"/>
    <property type="match status" value="1"/>
</dbReference>
<dbReference type="STRING" id="258533.BN977_03696"/>
<evidence type="ECO:0000256" key="2">
    <source>
        <dbReference type="ARBA" id="ARBA00005025"/>
    </source>
</evidence>
<comment type="similarity">
    <text evidence="3 10">Belongs to the TPP enzyme family.</text>
</comment>
<organism evidence="14 15">
    <name type="scientific">Mycolicibacterium cosmeticum</name>
    <dbReference type="NCBI Taxonomy" id="258533"/>
    <lineage>
        <taxon>Bacteria</taxon>
        <taxon>Bacillati</taxon>
        <taxon>Actinomycetota</taxon>
        <taxon>Actinomycetes</taxon>
        <taxon>Mycobacteriales</taxon>
        <taxon>Mycobacteriaceae</taxon>
        <taxon>Mycolicibacterium</taxon>
    </lineage>
</organism>
<dbReference type="UniPathway" id="UPA00047">
    <property type="reaction ID" value="UER00055"/>
</dbReference>
<evidence type="ECO:0000313" key="15">
    <source>
        <dbReference type="Proteomes" id="UP000028870"/>
    </source>
</evidence>
<evidence type="ECO:0000256" key="1">
    <source>
        <dbReference type="ARBA" id="ARBA00004974"/>
    </source>
</evidence>
<comment type="caution">
    <text evidence="14">The sequence shown here is derived from an EMBL/GenBank/DDBJ whole genome shotgun (WGS) entry which is preliminary data.</text>
</comment>
<keyword evidence="6" id="KW-0274">FAD</keyword>
<dbReference type="SUPFAM" id="SSF52518">
    <property type="entry name" value="Thiamin diphosphate-binding fold (THDP-binding)"/>
    <property type="match status" value="2"/>
</dbReference>
<dbReference type="InterPro" id="IPR045229">
    <property type="entry name" value="TPP_enz"/>
</dbReference>
<feature type="domain" description="Thiamine pyrophosphate enzyme TPP-binding" evidence="12">
    <location>
        <begin position="392"/>
        <end position="538"/>
    </location>
</feature>
<dbReference type="NCBIfam" id="TIGR02418">
    <property type="entry name" value="acolac_catab"/>
    <property type="match status" value="1"/>
</dbReference>
<comment type="catalytic activity">
    <reaction evidence="9">
        <text>2 pyruvate + H(+) = (2S)-2-acetolactate + CO2</text>
        <dbReference type="Rhea" id="RHEA:25249"/>
        <dbReference type="ChEBI" id="CHEBI:15361"/>
        <dbReference type="ChEBI" id="CHEBI:15378"/>
        <dbReference type="ChEBI" id="CHEBI:16526"/>
        <dbReference type="ChEBI" id="CHEBI:58476"/>
        <dbReference type="EC" id="2.2.1.6"/>
    </reaction>
</comment>
<dbReference type="PANTHER" id="PTHR18968">
    <property type="entry name" value="THIAMINE PYROPHOSPHATE ENZYMES"/>
    <property type="match status" value="1"/>
</dbReference>
<reference evidence="14" key="2">
    <citation type="submission" date="2014-03" db="EMBL/GenBank/DDBJ databases">
        <authorList>
            <person name="Urmite Genomes"/>
        </authorList>
    </citation>
    <scope>NUCLEOTIDE SEQUENCE</scope>
    <source>
        <strain evidence="14">DSM 44829</strain>
    </source>
</reference>
<dbReference type="RefSeq" id="WP_234709626.1">
    <property type="nucleotide sequence ID" value="NZ_CCBB010000002.1"/>
</dbReference>
<dbReference type="InterPro" id="IPR029061">
    <property type="entry name" value="THDP-binding"/>
</dbReference>
<dbReference type="GO" id="GO:0003984">
    <property type="term" value="F:acetolactate synthase activity"/>
    <property type="evidence" value="ECO:0007669"/>
    <property type="project" value="UniProtKB-EC"/>
</dbReference>
<gene>
    <name evidence="14" type="primary">ilvB1_1</name>
    <name evidence="14" type="ORF">BN977_03696</name>
</gene>
<dbReference type="Gene3D" id="3.40.50.970">
    <property type="match status" value="2"/>
</dbReference>
<evidence type="ECO:0000259" key="13">
    <source>
        <dbReference type="Pfam" id="PF02776"/>
    </source>
</evidence>
<dbReference type="Pfam" id="PF02776">
    <property type="entry name" value="TPP_enzyme_N"/>
    <property type="match status" value="1"/>
</dbReference>
<evidence type="ECO:0000259" key="11">
    <source>
        <dbReference type="Pfam" id="PF00205"/>
    </source>
</evidence>
<accession>W9B221</accession>
<feature type="domain" description="Thiamine pyrophosphate enzyme N-terminal TPP-binding" evidence="13">
    <location>
        <begin position="10"/>
        <end position="117"/>
    </location>
</feature>
<dbReference type="InterPro" id="IPR029035">
    <property type="entry name" value="DHS-like_NAD/FAD-binding_dom"/>
</dbReference>
<dbReference type="GO" id="GO:0005948">
    <property type="term" value="C:acetolactate synthase complex"/>
    <property type="evidence" value="ECO:0007669"/>
    <property type="project" value="TreeGrafter"/>
</dbReference>
<dbReference type="SUPFAM" id="SSF52467">
    <property type="entry name" value="DHS-like NAD/FAD-binding domain"/>
    <property type="match status" value="1"/>
</dbReference>
<reference evidence="14" key="1">
    <citation type="submission" date="2014-03" db="EMBL/GenBank/DDBJ databases">
        <title>Draft Genome Sequence of Mycobacterium cosmeticum DSM 44829.</title>
        <authorList>
            <person name="Croce O."/>
            <person name="Robert C."/>
            <person name="Raoult D."/>
            <person name="Drancourt M."/>
        </authorList>
    </citation>
    <scope>NUCLEOTIDE SEQUENCE [LARGE SCALE GENOMIC DNA]</scope>
    <source>
        <strain evidence="14">DSM 44829</strain>
    </source>
</reference>
<evidence type="ECO:0000259" key="12">
    <source>
        <dbReference type="Pfam" id="PF02775"/>
    </source>
</evidence>
<dbReference type="UniPathway" id="UPA00049">
    <property type="reaction ID" value="UER00059"/>
</dbReference>
<feature type="domain" description="Thiamine pyrophosphate enzyme central" evidence="11">
    <location>
        <begin position="194"/>
        <end position="329"/>
    </location>
</feature>
<evidence type="ECO:0000256" key="7">
    <source>
        <dbReference type="ARBA" id="ARBA00023052"/>
    </source>
</evidence>
<evidence type="ECO:0000256" key="5">
    <source>
        <dbReference type="ARBA" id="ARBA00022630"/>
    </source>
</evidence>
<dbReference type="GO" id="GO:0050660">
    <property type="term" value="F:flavin adenine dinucleotide binding"/>
    <property type="evidence" value="ECO:0007669"/>
    <property type="project" value="TreeGrafter"/>
</dbReference>
<evidence type="ECO:0000256" key="6">
    <source>
        <dbReference type="ARBA" id="ARBA00022827"/>
    </source>
</evidence>
<dbReference type="AlphaFoldDB" id="W9B221"/>
<dbReference type="eggNOG" id="COG0028">
    <property type="taxonomic scope" value="Bacteria"/>
</dbReference>
<evidence type="ECO:0000256" key="8">
    <source>
        <dbReference type="ARBA" id="ARBA00023304"/>
    </source>
</evidence>
<dbReference type="InterPro" id="IPR012782">
    <property type="entry name" value="Acetolactate_synth_catblc"/>
</dbReference>
<dbReference type="CDD" id="cd07035">
    <property type="entry name" value="TPP_PYR_POX_like"/>
    <property type="match status" value="1"/>
</dbReference>
<evidence type="ECO:0000256" key="4">
    <source>
        <dbReference type="ARBA" id="ARBA00013145"/>
    </source>
</evidence>
<evidence type="ECO:0000256" key="9">
    <source>
        <dbReference type="ARBA" id="ARBA00048670"/>
    </source>
</evidence>
<keyword evidence="8" id="KW-0100">Branched-chain amino acid biosynthesis</keyword>
<evidence type="ECO:0000313" key="14">
    <source>
        <dbReference type="EMBL" id="CDO08876.1"/>
    </source>
</evidence>
<keyword evidence="8" id="KW-0028">Amino-acid biosynthesis</keyword>
<dbReference type="PANTHER" id="PTHR18968:SF129">
    <property type="entry name" value="ACETOLACTATE SYNTHASE"/>
    <property type="match status" value="1"/>
</dbReference>
<dbReference type="GO" id="GO:0009097">
    <property type="term" value="P:isoleucine biosynthetic process"/>
    <property type="evidence" value="ECO:0007669"/>
    <property type="project" value="UniProtKB-UniPathway"/>
</dbReference>
<dbReference type="GO" id="GO:0009099">
    <property type="term" value="P:L-valine biosynthetic process"/>
    <property type="evidence" value="ECO:0007669"/>
    <property type="project" value="UniProtKB-UniPathway"/>
</dbReference>
<dbReference type="Proteomes" id="UP000028870">
    <property type="component" value="Unassembled WGS sequence"/>
</dbReference>
<comment type="pathway">
    <text evidence="1">Amino-acid biosynthesis; L-isoleucine biosynthesis; L-isoleucine from 2-oxobutanoate: step 1/4.</text>
</comment>
<proteinExistence type="inferred from homology"/>
<dbReference type="Pfam" id="PF02775">
    <property type="entry name" value="TPP_enzyme_C"/>
    <property type="match status" value="1"/>
</dbReference>
<keyword evidence="5" id="KW-0285">Flavoprotein</keyword>
<dbReference type="Pfam" id="PF00205">
    <property type="entry name" value="TPP_enzyme_M"/>
    <property type="match status" value="1"/>
</dbReference>
<keyword evidence="7 10" id="KW-0786">Thiamine pyrophosphate</keyword>